<gene>
    <name evidence="1" type="ORF">K466DRAFT_647418</name>
</gene>
<dbReference type="EMBL" id="ML211353">
    <property type="protein sequence ID" value="TFK83945.1"/>
    <property type="molecule type" value="Genomic_DNA"/>
</dbReference>
<dbReference type="AlphaFoldDB" id="A0A5C3P2R7"/>
<protein>
    <submittedName>
        <fullName evidence="1">Uncharacterized protein</fullName>
    </submittedName>
</protein>
<dbReference type="STRING" id="1314778.A0A5C3P2R7"/>
<organism evidence="1 2">
    <name type="scientific">Polyporus arcularius HHB13444</name>
    <dbReference type="NCBI Taxonomy" id="1314778"/>
    <lineage>
        <taxon>Eukaryota</taxon>
        <taxon>Fungi</taxon>
        <taxon>Dikarya</taxon>
        <taxon>Basidiomycota</taxon>
        <taxon>Agaricomycotina</taxon>
        <taxon>Agaricomycetes</taxon>
        <taxon>Polyporales</taxon>
        <taxon>Polyporaceae</taxon>
        <taxon>Polyporus</taxon>
    </lineage>
</organism>
<accession>A0A5C3P2R7</accession>
<evidence type="ECO:0000313" key="1">
    <source>
        <dbReference type="EMBL" id="TFK83945.1"/>
    </source>
</evidence>
<evidence type="ECO:0000313" key="2">
    <source>
        <dbReference type="Proteomes" id="UP000308197"/>
    </source>
</evidence>
<name>A0A5C3P2R7_9APHY</name>
<proteinExistence type="predicted"/>
<dbReference type="Proteomes" id="UP000308197">
    <property type="component" value="Unassembled WGS sequence"/>
</dbReference>
<reference evidence="1 2" key="1">
    <citation type="journal article" date="2019" name="Nat. Ecol. Evol.">
        <title>Megaphylogeny resolves global patterns of mushroom evolution.</title>
        <authorList>
            <person name="Varga T."/>
            <person name="Krizsan K."/>
            <person name="Foldi C."/>
            <person name="Dima B."/>
            <person name="Sanchez-Garcia M."/>
            <person name="Sanchez-Ramirez S."/>
            <person name="Szollosi G.J."/>
            <person name="Szarkandi J.G."/>
            <person name="Papp V."/>
            <person name="Albert L."/>
            <person name="Andreopoulos W."/>
            <person name="Angelini C."/>
            <person name="Antonin V."/>
            <person name="Barry K.W."/>
            <person name="Bougher N.L."/>
            <person name="Buchanan P."/>
            <person name="Buyck B."/>
            <person name="Bense V."/>
            <person name="Catcheside P."/>
            <person name="Chovatia M."/>
            <person name="Cooper J."/>
            <person name="Damon W."/>
            <person name="Desjardin D."/>
            <person name="Finy P."/>
            <person name="Geml J."/>
            <person name="Haridas S."/>
            <person name="Hughes K."/>
            <person name="Justo A."/>
            <person name="Karasinski D."/>
            <person name="Kautmanova I."/>
            <person name="Kiss B."/>
            <person name="Kocsube S."/>
            <person name="Kotiranta H."/>
            <person name="LaButti K.M."/>
            <person name="Lechner B.E."/>
            <person name="Liimatainen K."/>
            <person name="Lipzen A."/>
            <person name="Lukacs Z."/>
            <person name="Mihaltcheva S."/>
            <person name="Morgado L.N."/>
            <person name="Niskanen T."/>
            <person name="Noordeloos M.E."/>
            <person name="Ohm R.A."/>
            <person name="Ortiz-Santana B."/>
            <person name="Ovrebo C."/>
            <person name="Racz N."/>
            <person name="Riley R."/>
            <person name="Savchenko A."/>
            <person name="Shiryaev A."/>
            <person name="Soop K."/>
            <person name="Spirin V."/>
            <person name="Szebenyi C."/>
            <person name="Tomsovsky M."/>
            <person name="Tulloss R.E."/>
            <person name="Uehling J."/>
            <person name="Grigoriev I.V."/>
            <person name="Vagvolgyi C."/>
            <person name="Papp T."/>
            <person name="Martin F.M."/>
            <person name="Miettinen O."/>
            <person name="Hibbett D.S."/>
            <person name="Nagy L.G."/>
        </authorList>
    </citation>
    <scope>NUCLEOTIDE SEQUENCE [LARGE SCALE GENOMIC DNA]</scope>
    <source>
        <strain evidence="1 2">HHB13444</strain>
    </source>
</reference>
<sequence length="213" mass="23984">MDPAHIQGTPELYYQAQQEAYERYWRQLGLRMNHSQPPTLPLPGSPSHAQQHSQASVLAIPYYDLPQRDYVAKRRFQSKSPILFRTQTTEYIRLLDALQGTLHGLLGPNDTVFSGDNLSQKQSIRLEIVGCPSYERQINVRNPANNGKSITRAKVAEKIAKEIADYMKRHTVPLGEPSLGLGPGMQGYERIVLIGLRHVSMSSWQPILGLIPT</sequence>
<dbReference type="InParanoid" id="A0A5C3P2R7"/>
<keyword evidence="2" id="KW-1185">Reference proteome</keyword>